<sequence length="212" mass="24005">MRPWVSIRSSLRQLLYAINELVSYQVDGNRMFRTLCLLIATLLAWPAAADELAMANTRYESVPESTKTGTSPPVSEVVVRKGDRELLLMSGEKILRRYRISLGDRPEGHKLWEGDERTPEGRYTLDWRNPNSDYYKSIHISYPNAEDLELARAWGLDPGGEIMIHGLPNEADDMAFAYEGLDWTDGCIAVSNQAMDEIWSLVSDGTEIRILP</sequence>
<accession>A0A2U1CXY2</accession>
<organism evidence="9 10">
    <name type="scientific">Tamilnaduibacter salinus</name>
    <dbReference type="NCBI Taxonomy" id="1484056"/>
    <lineage>
        <taxon>Bacteria</taxon>
        <taxon>Pseudomonadati</taxon>
        <taxon>Pseudomonadota</taxon>
        <taxon>Gammaproteobacteria</taxon>
        <taxon>Pseudomonadales</taxon>
        <taxon>Marinobacteraceae</taxon>
        <taxon>Tamilnaduibacter</taxon>
    </lineage>
</organism>
<dbReference type="GO" id="GO:0009252">
    <property type="term" value="P:peptidoglycan biosynthetic process"/>
    <property type="evidence" value="ECO:0007669"/>
    <property type="project" value="UniProtKB-UniPathway"/>
</dbReference>
<dbReference type="GO" id="GO:0071555">
    <property type="term" value="P:cell wall organization"/>
    <property type="evidence" value="ECO:0007669"/>
    <property type="project" value="UniProtKB-UniRule"/>
</dbReference>
<keyword evidence="4 7" id="KW-0133">Cell shape</keyword>
<protein>
    <submittedName>
        <fullName evidence="9">L,D-transpeptidase-like protein</fullName>
    </submittedName>
</protein>
<dbReference type="EMBL" id="QEKQ01000003">
    <property type="protein sequence ID" value="PVY77358.1"/>
    <property type="molecule type" value="Genomic_DNA"/>
</dbReference>
<evidence type="ECO:0000256" key="6">
    <source>
        <dbReference type="ARBA" id="ARBA00023316"/>
    </source>
</evidence>
<proteinExistence type="inferred from homology"/>
<feature type="domain" description="L,D-TPase catalytic" evidence="8">
    <location>
        <begin position="75"/>
        <end position="211"/>
    </location>
</feature>
<evidence type="ECO:0000259" key="8">
    <source>
        <dbReference type="PROSITE" id="PS52029"/>
    </source>
</evidence>
<feature type="active site" description="Proton donor/acceptor" evidence="7">
    <location>
        <position position="165"/>
    </location>
</feature>
<evidence type="ECO:0000256" key="4">
    <source>
        <dbReference type="ARBA" id="ARBA00022960"/>
    </source>
</evidence>
<keyword evidence="3" id="KW-0808">Transferase</keyword>
<dbReference type="PANTHER" id="PTHR36699:SF1">
    <property type="entry name" value="L,D-TRANSPEPTIDASE YAFK-RELATED"/>
    <property type="match status" value="1"/>
</dbReference>
<dbReference type="GO" id="GO:0008360">
    <property type="term" value="P:regulation of cell shape"/>
    <property type="evidence" value="ECO:0007669"/>
    <property type="project" value="UniProtKB-UniRule"/>
</dbReference>
<name>A0A2U1CXY2_9GAMM</name>
<comment type="caution">
    <text evidence="9">The sequence shown here is derived from an EMBL/GenBank/DDBJ whole genome shotgun (WGS) entry which is preliminary data.</text>
</comment>
<comment type="similarity">
    <text evidence="2">Belongs to the YkuD family.</text>
</comment>
<feature type="active site" description="Nucleophile" evidence="7">
    <location>
        <position position="187"/>
    </location>
</feature>
<gene>
    <name evidence="9" type="ORF">C8D92_10342</name>
</gene>
<keyword evidence="6 7" id="KW-0961">Cell wall biogenesis/degradation</keyword>
<dbReference type="PROSITE" id="PS52029">
    <property type="entry name" value="LD_TPASE"/>
    <property type="match status" value="1"/>
</dbReference>
<dbReference type="Pfam" id="PF03734">
    <property type="entry name" value="YkuD"/>
    <property type="match status" value="1"/>
</dbReference>
<dbReference type="GO" id="GO:0016740">
    <property type="term" value="F:transferase activity"/>
    <property type="evidence" value="ECO:0007669"/>
    <property type="project" value="UniProtKB-KW"/>
</dbReference>
<dbReference type="Gene3D" id="2.40.440.10">
    <property type="entry name" value="L,D-transpeptidase catalytic domain-like"/>
    <property type="match status" value="1"/>
</dbReference>
<evidence type="ECO:0000313" key="9">
    <source>
        <dbReference type="EMBL" id="PVY77358.1"/>
    </source>
</evidence>
<evidence type="ECO:0000256" key="1">
    <source>
        <dbReference type="ARBA" id="ARBA00004752"/>
    </source>
</evidence>
<evidence type="ECO:0000313" key="10">
    <source>
        <dbReference type="Proteomes" id="UP000245887"/>
    </source>
</evidence>
<dbReference type="GO" id="GO:0004180">
    <property type="term" value="F:carboxypeptidase activity"/>
    <property type="evidence" value="ECO:0007669"/>
    <property type="project" value="UniProtKB-ARBA"/>
</dbReference>
<keyword evidence="5 7" id="KW-0573">Peptidoglycan synthesis</keyword>
<comment type="pathway">
    <text evidence="1 7">Cell wall biogenesis; peptidoglycan biosynthesis.</text>
</comment>
<dbReference type="UniPathway" id="UPA00219"/>
<dbReference type="InterPro" id="IPR005490">
    <property type="entry name" value="LD_TPept_cat_dom"/>
</dbReference>
<evidence type="ECO:0000256" key="2">
    <source>
        <dbReference type="ARBA" id="ARBA00005992"/>
    </source>
</evidence>
<dbReference type="CDD" id="cd16913">
    <property type="entry name" value="YkuD_like"/>
    <property type="match status" value="1"/>
</dbReference>
<evidence type="ECO:0000256" key="5">
    <source>
        <dbReference type="ARBA" id="ARBA00022984"/>
    </source>
</evidence>
<dbReference type="AlphaFoldDB" id="A0A2U1CXY2"/>
<dbReference type="PANTHER" id="PTHR36699">
    <property type="entry name" value="LD-TRANSPEPTIDASE"/>
    <property type="match status" value="1"/>
</dbReference>
<evidence type="ECO:0000256" key="3">
    <source>
        <dbReference type="ARBA" id="ARBA00022679"/>
    </source>
</evidence>
<dbReference type="SUPFAM" id="SSF141523">
    <property type="entry name" value="L,D-transpeptidase catalytic domain-like"/>
    <property type="match status" value="1"/>
</dbReference>
<reference evidence="9 10" key="1">
    <citation type="submission" date="2018-04" db="EMBL/GenBank/DDBJ databases">
        <title>Genomic Encyclopedia of Type Strains, Phase IV (KMG-IV): sequencing the most valuable type-strain genomes for metagenomic binning, comparative biology and taxonomic classification.</title>
        <authorList>
            <person name="Goeker M."/>
        </authorList>
    </citation>
    <scope>NUCLEOTIDE SEQUENCE [LARGE SCALE GENOMIC DNA]</scope>
    <source>
        <strain evidence="9 10">DSM 28688</strain>
    </source>
</reference>
<evidence type="ECO:0000256" key="7">
    <source>
        <dbReference type="PROSITE-ProRule" id="PRU01373"/>
    </source>
</evidence>
<dbReference type="InterPro" id="IPR038063">
    <property type="entry name" value="Transpep_catalytic_dom"/>
</dbReference>
<dbReference type="Proteomes" id="UP000245887">
    <property type="component" value="Unassembled WGS sequence"/>
</dbReference>